<dbReference type="Gene3D" id="3.90.550.10">
    <property type="entry name" value="Spore Coat Polysaccharide Biosynthesis Protein SpsA, Chain A"/>
    <property type="match status" value="1"/>
</dbReference>
<dbReference type="CDD" id="cd04186">
    <property type="entry name" value="GT_2_like_c"/>
    <property type="match status" value="1"/>
</dbReference>
<dbReference type="SUPFAM" id="SSF53448">
    <property type="entry name" value="Nucleotide-diphospho-sugar transferases"/>
    <property type="match status" value="1"/>
</dbReference>
<dbReference type="AlphaFoldDB" id="A0A6L8W5G1"/>
<reference evidence="2 3" key="1">
    <citation type="submission" date="2019-12" db="EMBL/GenBank/DDBJ databases">
        <title>Snethiella sp. nov. sp. isolated from sea sand.</title>
        <authorList>
            <person name="Kim J."/>
            <person name="Jeong S.E."/>
            <person name="Jung H.S."/>
            <person name="Jeon C.O."/>
        </authorList>
    </citation>
    <scope>NUCLEOTIDE SEQUENCE [LARGE SCALE GENOMIC DNA]</scope>
    <source>
        <strain evidence="2 3">DP05</strain>
    </source>
</reference>
<comment type="caution">
    <text evidence="2">The sequence shown here is derived from an EMBL/GenBank/DDBJ whole genome shotgun (WGS) entry which is preliminary data.</text>
</comment>
<dbReference type="InterPro" id="IPR029044">
    <property type="entry name" value="Nucleotide-diphossugar_trans"/>
</dbReference>
<dbReference type="InterPro" id="IPR001173">
    <property type="entry name" value="Glyco_trans_2-like"/>
</dbReference>
<evidence type="ECO:0000313" key="2">
    <source>
        <dbReference type="EMBL" id="MZR29704.1"/>
    </source>
</evidence>
<proteinExistence type="predicted"/>
<protein>
    <submittedName>
        <fullName evidence="2">Glycosyltransferase</fullName>
    </submittedName>
</protein>
<keyword evidence="3" id="KW-1185">Reference proteome</keyword>
<feature type="domain" description="Glycosyltransferase 2-like" evidence="1">
    <location>
        <begin position="18"/>
        <end position="166"/>
    </location>
</feature>
<keyword evidence="2" id="KW-0808">Transferase</keyword>
<dbReference type="RefSeq" id="WP_161314163.1">
    <property type="nucleotide sequence ID" value="NZ_WTUW01000001.1"/>
</dbReference>
<organism evidence="2 3">
    <name type="scientific">Sneathiella litorea</name>
    <dbReference type="NCBI Taxonomy" id="2606216"/>
    <lineage>
        <taxon>Bacteria</taxon>
        <taxon>Pseudomonadati</taxon>
        <taxon>Pseudomonadota</taxon>
        <taxon>Alphaproteobacteria</taxon>
        <taxon>Sneathiellales</taxon>
        <taxon>Sneathiellaceae</taxon>
        <taxon>Sneathiella</taxon>
    </lineage>
</organism>
<dbReference type="PANTHER" id="PTHR43179:SF7">
    <property type="entry name" value="RHAMNOSYLTRANSFERASE WBBL"/>
    <property type="match status" value="1"/>
</dbReference>
<sequence length="325" mass="36167">MSPSSQQDTELAKAPSISIIVISYNTRDMTLKALETAFAETRDTSFEVIVIDNASTDGSAEALTEQYGDKAKVMCLDENLGFAAANNLAAKDATGEFLLLLNPDTEVLDGAIDKLMAFAKTYPDAGIWGGRTLFADKSLNPTSCWTKMSLWSLVSQALGFSSMFRNSSFFNPEGMGSWNREGIRQVDIVTGCFFLIRREFWNRLDGFDKAFFMYAEEADLCARAARAGAKPMVTSEATIIHHGGASETVQSDKLVRLIKAKMTLIHKHFPATTRGMAMWLMKLWPLSRYLAHLVLSKIGRQSSKESVAVWKSVWDRRNIWTNVND</sequence>
<dbReference type="EMBL" id="WTUW01000001">
    <property type="protein sequence ID" value="MZR29704.1"/>
    <property type="molecule type" value="Genomic_DNA"/>
</dbReference>
<name>A0A6L8W5G1_9PROT</name>
<dbReference type="PANTHER" id="PTHR43179">
    <property type="entry name" value="RHAMNOSYLTRANSFERASE WBBL"/>
    <property type="match status" value="1"/>
</dbReference>
<gene>
    <name evidence="2" type="ORF">GQE98_03555</name>
</gene>
<evidence type="ECO:0000313" key="3">
    <source>
        <dbReference type="Proteomes" id="UP000476030"/>
    </source>
</evidence>
<accession>A0A6L8W5G1</accession>
<dbReference type="GO" id="GO:0016740">
    <property type="term" value="F:transferase activity"/>
    <property type="evidence" value="ECO:0007669"/>
    <property type="project" value="UniProtKB-KW"/>
</dbReference>
<dbReference type="Pfam" id="PF00535">
    <property type="entry name" value="Glycos_transf_2"/>
    <property type="match status" value="1"/>
</dbReference>
<evidence type="ECO:0000259" key="1">
    <source>
        <dbReference type="Pfam" id="PF00535"/>
    </source>
</evidence>
<dbReference type="Proteomes" id="UP000476030">
    <property type="component" value="Unassembled WGS sequence"/>
</dbReference>